<evidence type="ECO:0000256" key="1">
    <source>
        <dbReference type="ARBA" id="ARBA00001966"/>
    </source>
</evidence>
<evidence type="ECO:0000313" key="10">
    <source>
        <dbReference type="Proteomes" id="UP000189733"/>
    </source>
</evidence>
<organism evidence="9 10">
    <name type="scientific">Desulfobaculum bizertense DSM 18034</name>
    <dbReference type="NCBI Taxonomy" id="1121442"/>
    <lineage>
        <taxon>Bacteria</taxon>
        <taxon>Pseudomonadati</taxon>
        <taxon>Thermodesulfobacteriota</taxon>
        <taxon>Desulfovibrionia</taxon>
        <taxon>Desulfovibrionales</taxon>
        <taxon>Desulfovibrionaceae</taxon>
        <taxon>Desulfobaculum</taxon>
    </lineage>
</organism>
<dbReference type="STRING" id="1121442.SAMN02745702_02611"/>
<evidence type="ECO:0000256" key="4">
    <source>
        <dbReference type="ARBA" id="ARBA00022723"/>
    </source>
</evidence>
<dbReference type="PANTHER" id="PTHR11135">
    <property type="entry name" value="HISTONE ACETYLTRANSFERASE-RELATED"/>
    <property type="match status" value="1"/>
</dbReference>
<dbReference type="InterPro" id="IPR058240">
    <property type="entry name" value="rSAM_sf"/>
</dbReference>
<name>A0A1T4WRU8_9BACT</name>
<keyword evidence="5" id="KW-0408">Iron</keyword>
<dbReference type="InterPro" id="IPR023404">
    <property type="entry name" value="rSAM_horseshoe"/>
</dbReference>
<sequence>MKRYHSLSTYLHRRFGGRVQKIPLDAGFSCPNRDGTLSRHGCIFCNEQGAGTGLFAQGYSLKQQWERWTTQLGPKYGTNMFLAYLQSYSNTYGPLARLKNTFDQLAGLPGLCGVCIGTRPDCLDQEKIQYLSSLPTQEVWLDLGLQSSHNTTLARINRGHTAEDFARATELASEHGLKVCAHLIMGLPGEGTDEFLESITFVNNLPIAGIKLHNMIVFKDTMLEKMWAKEEMRLPELAEYIEAVVFALEQLRPEIVVHRLGADCNLDELVAPMWALKKRPIMNGVNAMLKDLDSWQGKRLAPNSPMPEWFQTPRPEENRS</sequence>
<dbReference type="NCBIfam" id="TIGR01212">
    <property type="entry name" value="TIGR01212 family radical SAM protein"/>
    <property type="match status" value="1"/>
</dbReference>
<comment type="cofactor">
    <cofactor evidence="1">
        <name>[4Fe-4S] cluster</name>
        <dbReference type="ChEBI" id="CHEBI:49883"/>
    </cofactor>
</comment>
<dbReference type="RefSeq" id="WP_078685880.1">
    <property type="nucleotide sequence ID" value="NZ_FUYA01000010.1"/>
</dbReference>
<dbReference type="GO" id="GO:0003824">
    <property type="term" value="F:catalytic activity"/>
    <property type="evidence" value="ECO:0007669"/>
    <property type="project" value="InterPro"/>
</dbReference>
<dbReference type="Gene3D" id="3.80.30.20">
    <property type="entry name" value="tm_1862 like domain"/>
    <property type="match status" value="1"/>
</dbReference>
<keyword evidence="4" id="KW-0479">Metal-binding</keyword>
<dbReference type="Proteomes" id="UP000189733">
    <property type="component" value="Unassembled WGS sequence"/>
</dbReference>
<dbReference type="InterPro" id="IPR032432">
    <property type="entry name" value="Radical_SAM_C"/>
</dbReference>
<evidence type="ECO:0000256" key="3">
    <source>
        <dbReference type="ARBA" id="ARBA00022691"/>
    </source>
</evidence>
<dbReference type="SFLD" id="SFLDS00029">
    <property type="entry name" value="Radical_SAM"/>
    <property type="match status" value="1"/>
</dbReference>
<dbReference type="SFLD" id="SFLDG01091">
    <property type="entry name" value="uncharacterized_CHP01210-like"/>
    <property type="match status" value="1"/>
</dbReference>
<dbReference type="SMART" id="SM00729">
    <property type="entry name" value="Elp3"/>
    <property type="match status" value="1"/>
</dbReference>
<dbReference type="Pfam" id="PF16199">
    <property type="entry name" value="Radical_SAM_C"/>
    <property type="match status" value="1"/>
</dbReference>
<evidence type="ECO:0000256" key="6">
    <source>
        <dbReference type="ARBA" id="ARBA00023014"/>
    </source>
</evidence>
<keyword evidence="6" id="KW-0411">Iron-sulfur</keyword>
<dbReference type="GO" id="GO:0051539">
    <property type="term" value="F:4 iron, 4 sulfur cluster binding"/>
    <property type="evidence" value="ECO:0007669"/>
    <property type="project" value="UniProtKB-KW"/>
</dbReference>
<evidence type="ECO:0000259" key="8">
    <source>
        <dbReference type="PROSITE" id="PS51918"/>
    </source>
</evidence>
<gene>
    <name evidence="9" type="ORF">SAMN02745702_02611</name>
</gene>
<dbReference type="PROSITE" id="PS51918">
    <property type="entry name" value="RADICAL_SAM"/>
    <property type="match status" value="1"/>
</dbReference>
<dbReference type="Pfam" id="PF04055">
    <property type="entry name" value="Radical_SAM"/>
    <property type="match status" value="1"/>
</dbReference>
<dbReference type="GO" id="GO:0046872">
    <property type="term" value="F:metal ion binding"/>
    <property type="evidence" value="ECO:0007669"/>
    <property type="project" value="UniProtKB-KW"/>
</dbReference>
<keyword evidence="2" id="KW-0004">4Fe-4S</keyword>
<dbReference type="InterPro" id="IPR039661">
    <property type="entry name" value="ELP3"/>
</dbReference>
<proteinExistence type="predicted"/>
<feature type="region of interest" description="Disordered" evidence="7">
    <location>
        <begin position="298"/>
        <end position="320"/>
    </location>
</feature>
<dbReference type="PANTHER" id="PTHR11135:SF1">
    <property type="entry name" value="PROTEIN YHCC"/>
    <property type="match status" value="1"/>
</dbReference>
<protein>
    <recommendedName>
        <fullName evidence="8">Radical SAM core domain-containing protein</fullName>
    </recommendedName>
</protein>
<evidence type="ECO:0000256" key="7">
    <source>
        <dbReference type="SAM" id="MobiDB-lite"/>
    </source>
</evidence>
<dbReference type="EMBL" id="FUYA01000010">
    <property type="protein sequence ID" value="SKA80102.1"/>
    <property type="molecule type" value="Genomic_DNA"/>
</dbReference>
<dbReference type="OrthoDB" id="9801689at2"/>
<keyword evidence="3" id="KW-0949">S-adenosyl-L-methionine</keyword>
<evidence type="ECO:0000256" key="5">
    <source>
        <dbReference type="ARBA" id="ARBA00023004"/>
    </source>
</evidence>
<dbReference type="SFLD" id="SFLDG01086">
    <property type="entry name" value="elongater_protein-like"/>
    <property type="match status" value="1"/>
</dbReference>
<dbReference type="SUPFAM" id="SSF102114">
    <property type="entry name" value="Radical SAM enzymes"/>
    <property type="match status" value="1"/>
</dbReference>
<evidence type="ECO:0000256" key="2">
    <source>
        <dbReference type="ARBA" id="ARBA00022485"/>
    </source>
</evidence>
<feature type="domain" description="Radical SAM core" evidence="8">
    <location>
        <begin position="14"/>
        <end position="254"/>
    </location>
</feature>
<reference evidence="9 10" key="1">
    <citation type="submission" date="2017-02" db="EMBL/GenBank/DDBJ databases">
        <authorList>
            <person name="Peterson S.W."/>
        </authorList>
    </citation>
    <scope>NUCLEOTIDE SEQUENCE [LARGE SCALE GENOMIC DNA]</scope>
    <source>
        <strain evidence="9 10">DSM 18034</strain>
    </source>
</reference>
<keyword evidence="10" id="KW-1185">Reference proteome</keyword>
<dbReference type="InterPro" id="IPR005911">
    <property type="entry name" value="YhcC-like"/>
</dbReference>
<dbReference type="AlphaFoldDB" id="A0A1T4WRU8"/>
<dbReference type="InterPro" id="IPR006638">
    <property type="entry name" value="Elp3/MiaA/NifB-like_rSAM"/>
</dbReference>
<evidence type="ECO:0000313" key="9">
    <source>
        <dbReference type="EMBL" id="SKA80102.1"/>
    </source>
</evidence>
<dbReference type="InterPro" id="IPR007197">
    <property type="entry name" value="rSAM"/>
</dbReference>
<accession>A0A1T4WRU8</accession>